<sequence length="133" mass="15403">MTRDAFKKLVQEGFFLIPKKFRMRIQNVALLVEDEPSEEMRIREKLSEDETLLGLYRGVPNTARGDTYGVGPTLPDTITLFQLPIEEAAREDGEDVCNVIAETIWHEYAHYFGMEEDEVRFRESTRNPGSSRF</sequence>
<comment type="caution">
    <text evidence="1">The sequence shown here is derived from an EMBL/GenBank/DDBJ whole genome shotgun (WGS) entry which is preliminary data.</text>
</comment>
<proteinExistence type="predicted"/>
<evidence type="ECO:0000313" key="1">
    <source>
        <dbReference type="EMBL" id="OGG41150.1"/>
    </source>
</evidence>
<reference evidence="1 2" key="1">
    <citation type="journal article" date="2016" name="Nat. Commun.">
        <title>Thousands of microbial genomes shed light on interconnected biogeochemical processes in an aquifer system.</title>
        <authorList>
            <person name="Anantharaman K."/>
            <person name="Brown C.T."/>
            <person name="Hug L.A."/>
            <person name="Sharon I."/>
            <person name="Castelle C.J."/>
            <person name="Probst A.J."/>
            <person name="Thomas B.C."/>
            <person name="Singh A."/>
            <person name="Wilkins M.J."/>
            <person name="Karaoz U."/>
            <person name="Brodie E.L."/>
            <person name="Williams K.H."/>
            <person name="Hubbard S.S."/>
            <person name="Banfield J.F."/>
        </authorList>
    </citation>
    <scope>NUCLEOTIDE SEQUENCE [LARGE SCALE GENOMIC DNA]</scope>
</reference>
<protein>
    <recommendedName>
        <fullName evidence="3">Metallopeptidase family protein</fullName>
    </recommendedName>
</protein>
<dbReference type="EMBL" id="MFKN01000010">
    <property type="protein sequence ID" value="OGG41150.1"/>
    <property type="molecule type" value="Genomic_DNA"/>
</dbReference>
<evidence type="ECO:0000313" key="2">
    <source>
        <dbReference type="Proteomes" id="UP000179014"/>
    </source>
</evidence>
<dbReference type="Proteomes" id="UP000179014">
    <property type="component" value="Unassembled WGS sequence"/>
</dbReference>
<name>A0A1F6BW48_9BACT</name>
<accession>A0A1F6BW48</accession>
<dbReference type="AlphaFoldDB" id="A0A1F6BW48"/>
<dbReference type="SUPFAM" id="SSF55486">
    <property type="entry name" value="Metalloproteases ('zincins'), catalytic domain"/>
    <property type="match status" value="1"/>
</dbReference>
<dbReference type="InterPro" id="IPR010428">
    <property type="entry name" value="Zincin_1"/>
</dbReference>
<evidence type="ECO:0008006" key="3">
    <source>
        <dbReference type="Google" id="ProtNLM"/>
    </source>
</evidence>
<dbReference type="Gene3D" id="3.30.2010.20">
    <property type="match status" value="1"/>
</dbReference>
<dbReference type="CDD" id="cd12952">
    <property type="entry name" value="MMP_ACEL2062"/>
    <property type="match status" value="1"/>
</dbReference>
<dbReference type="Pfam" id="PF06262">
    <property type="entry name" value="Zincin_1"/>
    <property type="match status" value="1"/>
</dbReference>
<gene>
    <name evidence="1" type="ORF">A2118_03710</name>
</gene>
<organism evidence="1 2">
    <name type="scientific">Candidatus Kaiserbacteria bacterium GWA2_50_9</name>
    <dbReference type="NCBI Taxonomy" id="1798474"/>
    <lineage>
        <taxon>Bacteria</taxon>
        <taxon>Candidatus Kaiseribacteriota</taxon>
    </lineage>
</organism>
<dbReference type="InterPro" id="IPR038555">
    <property type="entry name" value="Zincin_1_sf"/>
</dbReference>